<dbReference type="Gene3D" id="3.10.310.10">
    <property type="entry name" value="Diaminopimelate Epimerase, Chain A, domain 1"/>
    <property type="match status" value="1"/>
</dbReference>
<organism evidence="3 4">
    <name type="scientific">Liquidambar formosana</name>
    <name type="common">Formosan gum</name>
    <dbReference type="NCBI Taxonomy" id="63359"/>
    <lineage>
        <taxon>Eukaryota</taxon>
        <taxon>Viridiplantae</taxon>
        <taxon>Streptophyta</taxon>
        <taxon>Embryophyta</taxon>
        <taxon>Tracheophyta</taxon>
        <taxon>Spermatophyta</taxon>
        <taxon>Magnoliopsida</taxon>
        <taxon>eudicotyledons</taxon>
        <taxon>Gunneridae</taxon>
        <taxon>Pentapetalae</taxon>
        <taxon>Saxifragales</taxon>
        <taxon>Altingiaceae</taxon>
        <taxon>Liquidambar</taxon>
    </lineage>
</organism>
<evidence type="ECO:0000313" key="3">
    <source>
        <dbReference type="EMBL" id="KAK9286869.1"/>
    </source>
</evidence>
<name>A0AAP0WZM3_LIQFO</name>
<dbReference type="PANTHER" id="PTHR13774">
    <property type="entry name" value="PHENAZINE BIOSYNTHESIS PROTEIN"/>
    <property type="match status" value="1"/>
</dbReference>
<dbReference type="Proteomes" id="UP001415857">
    <property type="component" value="Unassembled WGS sequence"/>
</dbReference>
<evidence type="ECO:0000256" key="1">
    <source>
        <dbReference type="ARBA" id="ARBA00008270"/>
    </source>
</evidence>
<protein>
    <submittedName>
        <fullName evidence="3">Uncharacterized protein</fullName>
    </submittedName>
</protein>
<gene>
    <name evidence="3" type="ORF">L1049_015275</name>
</gene>
<keyword evidence="4" id="KW-1185">Reference proteome</keyword>
<dbReference type="PANTHER" id="PTHR13774:SF17">
    <property type="entry name" value="PHENAZINE BIOSYNTHESIS-LIKE DOMAIN-CONTAINING PROTEIN"/>
    <property type="match status" value="1"/>
</dbReference>
<evidence type="ECO:0000256" key="2">
    <source>
        <dbReference type="ARBA" id="ARBA00023235"/>
    </source>
</evidence>
<dbReference type="GO" id="GO:0016853">
    <property type="term" value="F:isomerase activity"/>
    <property type="evidence" value="ECO:0007669"/>
    <property type="project" value="UniProtKB-KW"/>
</dbReference>
<reference evidence="3 4" key="1">
    <citation type="journal article" date="2024" name="Plant J.">
        <title>Genome sequences and population genomics reveal climatic adaptation and genomic divergence between two closely related sweetgum species.</title>
        <authorList>
            <person name="Xu W.Q."/>
            <person name="Ren C.Q."/>
            <person name="Zhang X.Y."/>
            <person name="Comes H.P."/>
            <person name="Liu X.H."/>
            <person name="Li Y.G."/>
            <person name="Kettle C.J."/>
            <person name="Jalonen R."/>
            <person name="Gaisberger H."/>
            <person name="Ma Y.Z."/>
            <person name="Qiu Y.X."/>
        </authorList>
    </citation>
    <scope>NUCLEOTIDE SEQUENCE [LARGE SCALE GENOMIC DNA]</scope>
    <source>
        <strain evidence="3">Hangzhou</strain>
    </source>
</reference>
<dbReference type="SUPFAM" id="SSF54506">
    <property type="entry name" value="Diaminopimelate epimerase-like"/>
    <property type="match status" value="1"/>
</dbReference>
<comment type="similarity">
    <text evidence="1">Belongs to the PhzF family.</text>
</comment>
<dbReference type="EMBL" id="JBBPBK010000004">
    <property type="protein sequence ID" value="KAK9286869.1"/>
    <property type="molecule type" value="Genomic_DNA"/>
</dbReference>
<sequence>MQEMRIKKIEMETLLKTLMSHTQLPPKCSYLVKVLTGVSFEVDAFTDSAFKGNPAAVCLLEEEGEEKWLQAVAREFNISKTCYLTRITESETHPYSPNGTLTPRFRLRWFTPGAEVSSFSV</sequence>
<keyword evidence="2" id="KW-0413">Isomerase</keyword>
<dbReference type="GO" id="GO:0005737">
    <property type="term" value="C:cytoplasm"/>
    <property type="evidence" value="ECO:0007669"/>
    <property type="project" value="TreeGrafter"/>
</dbReference>
<proteinExistence type="inferred from homology"/>
<dbReference type="Pfam" id="PF02567">
    <property type="entry name" value="PhzC-PhzF"/>
    <property type="match status" value="1"/>
</dbReference>
<evidence type="ECO:0000313" key="4">
    <source>
        <dbReference type="Proteomes" id="UP001415857"/>
    </source>
</evidence>
<dbReference type="AlphaFoldDB" id="A0AAP0WZM3"/>
<dbReference type="InterPro" id="IPR003719">
    <property type="entry name" value="Phenazine_PhzF-like"/>
</dbReference>
<comment type="caution">
    <text evidence="3">The sequence shown here is derived from an EMBL/GenBank/DDBJ whole genome shotgun (WGS) entry which is preliminary data.</text>
</comment>
<accession>A0AAP0WZM3</accession>